<feature type="non-terminal residue" evidence="1">
    <location>
        <position position="67"/>
    </location>
</feature>
<proteinExistence type="predicted"/>
<gene>
    <name evidence="1" type="ORF">MONAX_5E019076</name>
</gene>
<evidence type="ECO:0000313" key="1">
    <source>
        <dbReference type="EMBL" id="VTJ89835.1"/>
    </source>
</evidence>
<keyword evidence="2" id="KW-1185">Reference proteome</keyword>
<organism evidence="1 2">
    <name type="scientific">Marmota monax</name>
    <name type="common">Woodchuck</name>
    <dbReference type="NCBI Taxonomy" id="9995"/>
    <lineage>
        <taxon>Eukaryota</taxon>
        <taxon>Metazoa</taxon>
        <taxon>Chordata</taxon>
        <taxon>Craniata</taxon>
        <taxon>Vertebrata</taxon>
        <taxon>Euteleostomi</taxon>
        <taxon>Mammalia</taxon>
        <taxon>Eutheria</taxon>
        <taxon>Euarchontoglires</taxon>
        <taxon>Glires</taxon>
        <taxon>Rodentia</taxon>
        <taxon>Sciuromorpha</taxon>
        <taxon>Sciuridae</taxon>
        <taxon>Xerinae</taxon>
        <taxon>Marmotini</taxon>
        <taxon>Marmota</taxon>
    </lineage>
</organism>
<comment type="caution">
    <text evidence="1">The sequence shown here is derived from an EMBL/GenBank/DDBJ whole genome shotgun (WGS) entry which is preliminary data.</text>
</comment>
<reference evidence="1" key="1">
    <citation type="submission" date="2019-04" db="EMBL/GenBank/DDBJ databases">
        <authorList>
            <person name="Alioto T."/>
            <person name="Alioto T."/>
        </authorList>
    </citation>
    <scope>NUCLEOTIDE SEQUENCE [LARGE SCALE GENOMIC DNA]</scope>
</reference>
<evidence type="ECO:0000313" key="2">
    <source>
        <dbReference type="Proteomes" id="UP000335636"/>
    </source>
</evidence>
<accession>A0A5E4D6N8</accession>
<dbReference type="Proteomes" id="UP000335636">
    <property type="component" value="Unassembled WGS sequence"/>
</dbReference>
<name>A0A5E4D6N8_MARMO</name>
<protein>
    <submittedName>
        <fullName evidence="1">Uncharacterized protein</fullName>
    </submittedName>
</protein>
<sequence length="67" mass="7535">MSSSSDQVVIPMLQRHTNDLSEMIAGDQETITQGAVLSFHNICYRVQVKSGSLLQRRMVEKEILSNI</sequence>
<dbReference type="AlphaFoldDB" id="A0A5E4D6N8"/>
<dbReference type="EMBL" id="CABDUW010003856">
    <property type="protein sequence ID" value="VTJ89835.1"/>
    <property type="molecule type" value="Genomic_DNA"/>
</dbReference>